<evidence type="ECO:0000313" key="2">
    <source>
        <dbReference type="EMBL" id="MET3586894.1"/>
    </source>
</evidence>
<evidence type="ECO:0000313" key="3">
    <source>
        <dbReference type="Proteomes" id="UP001549031"/>
    </source>
</evidence>
<sequence length="66" mass="7057">MLLGFQPALGIITSTPYSFVASWTMSAVPMFLLMGFVAFHAGLTIVLAAVIRKLAADVVPSRCSRL</sequence>
<dbReference type="RefSeq" id="WP_247244875.1">
    <property type="nucleotide sequence ID" value="NZ_JALJRA010000011.1"/>
</dbReference>
<accession>A0ABV2H8T5</accession>
<protein>
    <submittedName>
        <fullName evidence="2">Uncharacterized protein</fullName>
    </submittedName>
</protein>
<dbReference type="EMBL" id="JBEPLJ010000011">
    <property type="protein sequence ID" value="MET3586894.1"/>
    <property type="molecule type" value="Genomic_DNA"/>
</dbReference>
<keyword evidence="1" id="KW-0472">Membrane</keyword>
<keyword evidence="3" id="KW-1185">Reference proteome</keyword>
<gene>
    <name evidence="2" type="ORF">ABID21_003016</name>
</gene>
<name>A0ABV2H8T5_9HYPH</name>
<keyword evidence="1" id="KW-1133">Transmembrane helix</keyword>
<proteinExistence type="predicted"/>
<evidence type="ECO:0000256" key="1">
    <source>
        <dbReference type="SAM" id="Phobius"/>
    </source>
</evidence>
<dbReference type="Proteomes" id="UP001549031">
    <property type="component" value="Unassembled WGS sequence"/>
</dbReference>
<feature type="transmembrane region" description="Helical" evidence="1">
    <location>
        <begin position="31"/>
        <end position="51"/>
    </location>
</feature>
<comment type="caution">
    <text evidence="2">The sequence shown here is derived from an EMBL/GenBank/DDBJ whole genome shotgun (WGS) entry which is preliminary data.</text>
</comment>
<reference evidence="2 3" key="1">
    <citation type="submission" date="2024-06" db="EMBL/GenBank/DDBJ databases">
        <title>Genomic Encyclopedia of Type Strains, Phase IV (KMG-IV): sequencing the most valuable type-strain genomes for metagenomic binning, comparative biology and taxonomic classification.</title>
        <authorList>
            <person name="Goeker M."/>
        </authorList>
    </citation>
    <scope>NUCLEOTIDE SEQUENCE [LARGE SCALE GENOMIC DNA]</scope>
    <source>
        <strain evidence="2 3">DSM 105042</strain>
    </source>
</reference>
<organism evidence="2 3">
    <name type="scientific">Pseudorhizobium tarimense</name>
    <dbReference type="NCBI Taxonomy" id="1079109"/>
    <lineage>
        <taxon>Bacteria</taxon>
        <taxon>Pseudomonadati</taxon>
        <taxon>Pseudomonadota</taxon>
        <taxon>Alphaproteobacteria</taxon>
        <taxon>Hyphomicrobiales</taxon>
        <taxon>Rhizobiaceae</taxon>
        <taxon>Rhizobium/Agrobacterium group</taxon>
        <taxon>Pseudorhizobium</taxon>
    </lineage>
</organism>
<keyword evidence="1" id="KW-0812">Transmembrane</keyword>